<dbReference type="Proteomes" id="UP000473648">
    <property type="component" value="Unassembled WGS sequence"/>
</dbReference>
<accession>A0A6L5GSE9</accession>
<evidence type="ECO:0000256" key="2">
    <source>
        <dbReference type="ARBA" id="ARBA00007225"/>
    </source>
</evidence>
<dbReference type="NCBIfam" id="NF033678">
    <property type="entry name" value="C69_fam_dipept"/>
    <property type="match status" value="1"/>
</dbReference>
<sequence length="495" mass="55194">MPCTTLLVGKRASYDGSTMIARNDDSGAGHYTPKKFAVVTPDAQPRHYRSVLSHVEIDLPYNPMRYTCVPNALAGEGIWAAAGVNAANVAMTATETITSNERVLGADPLVHYLSADASPDGIEKPGGIGEEDFVTLVLPYITSAREGVMRLGALLEQFGTYEMNGVAFSDADEIWWMETIGGHHWIARRVPDDRYVVMPNQLGIDQFDLEDAFGEQRDFLCSSDLRTFIADHHLNLSFDDSLNPREAFGSHDDADHVYNTPRAWFIGRYFNPTTYIWDGPDADFTPEADDIPWSFVPERKITPEDVKYVLSSHYQGTPYDPYGSYGEDNRRGAYRSIGVNRNDFLAMLQIRPDMPAHARALQWLCFASNPFNAWIPLYTQIDTVPAFLATTGEHTSTDSFYWCSRLIAALADAGYQNCLNHIEHYQQAVQSKGQAMLAHYDPLLKQSDPSEAQALCEEANAAVTDALEKLCHNTLDLVLFETSNLMKNAYARSDA</sequence>
<dbReference type="PANTHER" id="PTHR12994">
    <property type="entry name" value="SECERNIN"/>
    <property type="match status" value="1"/>
</dbReference>
<dbReference type="GO" id="GO:0070004">
    <property type="term" value="F:cysteine-type exopeptidase activity"/>
    <property type="evidence" value="ECO:0007669"/>
    <property type="project" value="InterPro"/>
</dbReference>
<dbReference type="Pfam" id="PF03577">
    <property type="entry name" value="Peptidase_C69"/>
    <property type="match status" value="1"/>
</dbReference>
<gene>
    <name evidence="7" type="ORF">FRC53_07180</name>
</gene>
<evidence type="ECO:0000256" key="4">
    <source>
        <dbReference type="ARBA" id="ARBA00022801"/>
    </source>
</evidence>
<evidence type="ECO:0000313" key="7">
    <source>
        <dbReference type="EMBL" id="MQM73175.1"/>
    </source>
</evidence>
<dbReference type="InterPro" id="IPR005322">
    <property type="entry name" value="Peptidase_C69"/>
</dbReference>
<keyword evidence="3 6" id="KW-0645">Protease</keyword>
<protein>
    <recommendedName>
        <fullName evidence="6">Dipeptidase</fullName>
        <ecNumber evidence="6">3.4.-.-</ecNumber>
    </recommendedName>
</protein>
<name>A0A6L5GSE9_9FIRM</name>
<dbReference type="GO" id="GO:0016805">
    <property type="term" value="F:dipeptidase activity"/>
    <property type="evidence" value="ECO:0007669"/>
    <property type="project" value="UniProtKB-KW"/>
</dbReference>
<evidence type="ECO:0000256" key="1">
    <source>
        <dbReference type="ARBA" id="ARBA00001670"/>
    </source>
</evidence>
<evidence type="ECO:0000256" key="6">
    <source>
        <dbReference type="RuleBase" id="RU364089"/>
    </source>
</evidence>
<evidence type="ECO:0000313" key="8">
    <source>
        <dbReference type="Proteomes" id="UP000473648"/>
    </source>
</evidence>
<keyword evidence="8" id="KW-1185">Reference proteome</keyword>
<comment type="caution">
    <text evidence="7">The sequence shown here is derived from an EMBL/GenBank/DDBJ whole genome shotgun (WGS) entry which is preliminary data.</text>
</comment>
<proteinExistence type="inferred from homology"/>
<reference evidence="7" key="1">
    <citation type="journal article" date="2020" name="Appl. Environ. Microbiol.">
        <title>Medium-Chain Fatty Acid Synthesis by 'Candidatus Weimeria bifida' gen. nov., sp. nov., and 'Candidatus Pseudoramibacter fermentans' sp. nov.</title>
        <authorList>
            <person name="Scarborough M.J."/>
            <person name="Myers K.S."/>
            <person name="Donohue T.J."/>
            <person name="Noguera D.R."/>
        </authorList>
    </citation>
    <scope>NUCLEOTIDE SEQUENCE</scope>
    <source>
        <strain evidence="7">EUB1.1</strain>
    </source>
</reference>
<dbReference type="AlphaFoldDB" id="A0A6L5GSE9"/>
<keyword evidence="5 6" id="KW-0224">Dipeptidase</keyword>
<dbReference type="EMBL" id="VOGB01000005">
    <property type="protein sequence ID" value="MQM73175.1"/>
    <property type="molecule type" value="Genomic_DNA"/>
</dbReference>
<dbReference type="InterPro" id="IPR047804">
    <property type="entry name" value="C69_dipept_A-like"/>
</dbReference>
<dbReference type="PANTHER" id="PTHR12994:SF17">
    <property type="entry name" value="LD30995P"/>
    <property type="match status" value="1"/>
</dbReference>
<dbReference type="GO" id="GO:0006508">
    <property type="term" value="P:proteolysis"/>
    <property type="evidence" value="ECO:0007669"/>
    <property type="project" value="UniProtKB-KW"/>
</dbReference>
<keyword evidence="4 6" id="KW-0378">Hydrolase</keyword>
<organism evidence="7 8">
    <name type="scientific">Candidatus Pseudoramibacter fermentans</name>
    <dbReference type="NCBI Taxonomy" id="2594427"/>
    <lineage>
        <taxon>Bacteria</taxon>
        <taxon>Bacillati</taxon>
        <taxon>Bacillota</taxon>
        <taxon>Clostridia</taxon>
        <taxon>Eubacteriales</taxon>
        <taxon>Eubacteriaceae</taxon>
        <taxon>Pseudoramibacter</taxon>
    </lineage>
</organism>
<comment type="similarity">
    <text evidence="2 6">Belongs to the peptidase C69 family.</text>
</comment>
<dbReference type="Gene3D" id="3.60.60.10">
    <property type="entry name" value="Penicillin V Acylase, Chain A"/>
    <property type="match status" value="1"/>
</dbReference>
<evidence type="ECO:0000256" key="3">
    <source>
        <dbReference type="ARBA" id="ARBA00022670"/>
    </source>
</evidence>
<evidence type="ECO:0000256" key="5">
    <source>
        <dbReference type="ARBA" id="ARBA00022997"/>
    </source>
</evidence>
<dbReference type="EC" id="3.4.-.-" evidence="6"/>
<comment type="catalytic activity">
    <reaction evidence="1">
        <text>an L-aminoacyl-L-amino acid + H2O = 2 an L-alpha-amino acid</text>
        <dbReference type="Rhea" id="RHEA:48940"/>
        <dbReference type="ChEBI" id="CHEBI:15377"/>
        <dbReference type="ChEBI" id="CHEBI:59869"/>
        <dbReference type="ChEBI" id="CHEBI:77460"/>
        <dbReference type="EC" id="3.4.13.19"/>
    </reaction>
</comment>